<protein>
    <submittedName>
        <fullName evidence="10">Tetratricopeptide repeat protein</fullName>
    </submittedName>
</protein>
<accession>A0ABT6CF59</accession>
<dbReference type="PANTHER" id="PTHR38035:SF1">
    <property type="entry name" value="ANCILLARY SECYEG TRANSLOCON SUBUNIT"/>
    <property type="match status" value="1"/>
</dbReference>
<reference evidence="10 11" key="1">
    <citation type="submission" date="2023-03" db="EMBL/GenBank/DDBJ databases">
        <title>Novosphingobium cyanobacteriorum sp. nov., isolated from a eutrophic reservoir during the Microcystis bloom period.</title>
        <authorList>
            <person name="Kang M."/>
            <person name="Le V."/>
            <person name="Ko S.-R."/>
            <person name="Lee S.-A."/>
            <person name="Ahn C.-Y."/>
        </authorList>
    </citation>
    <scope>NUCLEOTIDE SEQUENCE [LARGE SCALE GENOMIC DNA]</scope>
    <source>
        <strain evidence="10 11">HBC54</strain>
    </source>
</reference>
<evidence type="ECO:0000256" key="1">
    <source>
        <dbReference type="ARBA" id="ARBA00004167"/>
    </source>
</evidence>
<keyword evidence="3" id="KW-1003">Cell membrane</keyword>
<evidence type="ECO:0000256" key="3">
    <source>
        <dbReference type="ARBA" id="ARBA00022475"/>
    </source>
</evidence>
<dbReference type="Pfam" id="PF09976">
    <property type="entry name" value="TPR_21"/>
    <property type="match status" value="1"/>
</dbReference>
<evidence type="ECO:0000256" key="8">
    <source>
        <dbReference type="SAM" id="Phobius"/>
    </source>
</evidence>
<proteinExistence type="predicted"/>
<dbReference type="InterPro" id="IPR018704">
    <property type="entry name" value="SecYEG/CpoB_TPR"/>
</dbReference>
<organism evidence="10 11">
    <name type="scientific">Novosphingobium cyanobacteriorum</name>
    <dbReference type="NCBI Taxonomy" id="3024215"/>
    <lineage>
        <taxon>Bacteria</taxon>
        <taxon>Pseudomonadati</taxon>
        <taxon>Pseudomonadota</taxon>
        <taxon>Alphaproteobacteria</taxon>
        <taxon>Sphingomonadales</taxon>
        <taxon>Sphingomonadaceae</taxon>
        <taxon>Novosphingobium</taxon>
    </lineage>
</organism>
<dbReference type="Proteomes" id="UP001222770">
    <property type="component" value="Unassembled WGS sequence"/>
</dbReference>
<sequence>MALFSPTPSNSAASKAAERDAAQQHVLMREIDDALREDEARAMFSRYARPVGALVVAGLVALAGYLWYDNHLQEKNGETGEAMTLALDQVEGGNLPKGNADLAALLKDAGPGYAGAARMMQAGIAEEQGKGADAARMFNEVAADTKAPQAYRDLATIRATAAQFDSLPPQQVIDRLKGLAVPGNAWFGSAGELVGMAYVKQGRADLAGPLFAAIAKDKSTPESLRRRIRQVAGQLGVDAVEDPETAAKVGEQ</sequence>
<keyword evidence="4 8" id="KW-0812">Transmembrane</keyword>
<gene>
    <name evidence="10" type="ORF">POM99_05015</name>
</gene>
<keyword evidence="11" id="KW-1185">Reference proteome</keyword>
<evidence type="ECO:0000313" key="11">
    <source>
        <dbReference type="Proteomes" id="UP001222770"/>
    </source>
</evidence>
<dbReference type="EMBL" id="JAROCY010000004">
    <property type="protein sequence ID" value="MDF8332555.1"/>
    <property type="molecule type" value="Genomic_DNA"/>
</dbReference>
<keyword evidence="5 8" id="KW-1133">Transmembrane helix</keyword>
<keyword evidence="6 8" id="KW-0472">Membrane</keyword>
<evidence type="ECO:0000256" key="7">
    <source>
        <dbReference type="ARBA" id="ARBA00023186"/>
    </source>
</evidence>
<dbReference type="PANTHER" id="PTHR38035">
    <property type="entry name" value="UPF0070 PROTEIN YFGM"/>
    <property type="match status" value="1"/>
</dbReference>
<evidence type="ECO:0000313" key="10">
    <source>
        <dbReference type="EMBL" id="MDF8332555.1"/>
    </source>
</evidence>
<evidence type="ECO:0000256" key="4">
    <source>
        <dbReference type="ARBA" id="ARBA00022692"/>
    </source>
</evidence>
<dbReference type="InterPro" id="IPR026039">
    <property type="entry name" value="YfgM"/>
</dbReference>
<evidence type="ECO:0000256" key="5">
    <source>
        <dbReference type="ARBA" id="ARBA00022989"/>
    </source>
</evidence>
<feature type="domain" description="Ancillary SecYEG translocon subunit/Cell division coordinator CpoB TPR" evidence="9">
    <location>
        <begin position="43"/>
        <end position="211"/>
    </location>
</feature>
<keyword evidence="7" id="KW-0143">Chaperone</keyword>
<dbReference type="RefSeq" id="WP_277275765.1">
    <property type="nucleotide sequence ID" value="NZ_JAROCY010000004.1"/>
</dbReference>
<evidence type="ECO:0000256" key="6">
    <source>
        <dbReference type="ARBA" id="ARBA00023136"/>
    </source>
</evidence>
<evidence type="ECO:0000259" key="9">
    <source>
        <dbReference type="Pfam" id="PF09976"/>
    </source>
</evidence>
<comment type="subcellular location">
    <subcellularLocation>
        <location evidence="2">Cell membrane</location>
    </subcellularLocation>
    <subcellularLocation>
        <location evidence="1">Membrane</location>
        <topology evidence="1">Single-pass membrane protein</topology>
    </subcellularLocation>
</comment>
<evidence type="ECO:0000256" key="2">
    <source>
        <dbReference type="ARBA" id="ARBA00004236"/>
    </source>
</evidence>
<comment type="caution">
    <text evidence="10">The sequence shown here is derived from an EMBL/GenBank/DDBJ whole genome shotgun (WGS) entry which is preliminary data.</text>
</comment>
<name>A0ABT6CF59_9SPHN</name>
<feature type="transmembrane region" description="Helical" evidence="8">
    <location>
        <begin position="51"/>
        <end position="68"/>
    </location>
</feature>